<evidence type="ECO:0000256" key="3">
    <source>
        <dbReference type="ARBA" id="ARBA00012438"/>
    </source>
</evidence>
<gene>
    <name evidence="16" type="ordered locus">Dde_1941</name>
</gene>
<accession>Q310A8</accession>
<evidence type="ECO:0000256" key="13">
    <source>
        <dbReference type="SAM" id="Coils"/>
    </source>
</evidence>
<dbReference type="Gene3D" id="1.10.287.130">
    <property type="match status" value="1"/>
</dbReference>
<keyword evidence="9" id="KW-0067">ATP-binding</keyword>
<dbReference type="Pfam" id="PF00072">
    <property type="entry name" value="Response_reg"/>
    <property type="match status" value="1"/>
</dbReference>
<dbReference type="InterPro" id="IPR011006">
    <property type="entry name" value="CheY-like_superfamily"/>
</dbReference>
<keyword evidence="6" id="KW-0812">Transmembrane</keyword>
<keyword evidence="4 12" id="KW-0597">Phosphoprotein</keyword>
<dbReference type="KEGG" id="dde:Dde_1941"/>
<dbReference type="Proteomes" id="UP000002710">
    <property type="component" value="Chromosome"/>
</dbReference>
<evidence type="ECO:0000259" key="14">
    <source>
        <dbReference type="PROSITE" id="PS50109"/>
    </source>
</evidence>
<dbReference type="SMART" id="SM00387">
    <property type="entry name" value="HATPase_c"/>
    <property type="match status" value="1"/>
</dbReference>
<evidence type="ECO:0000256" key="4">
    <source>
        <dbReference type="ARBA" id="ARBA00022553"/>
    </source>
</evidence>
<keyword evidence="11" id="KW-0472">Membrane</keyword>
<dbReference type="Pfam" id="PF02518">
    <property type="entry name" value="HATPase_c"/>
    <property type="match status" value="1"/>
</dbReference>
<feature type="domain" description="Histidine kinase" evidence="14">
    <location>
        <begin position="165"/>
        <end position="393"/>
    </location>
</feature>
<evidence type="ECO:0000256" key="6">
    <source>
        <dbReference type="ARBA" id="ARBA00022692"/>
    </source>
</evidence>
<dbReference type="InterPro" id="IPR036890">
    <property type="entry name" value="HATPase_C_sf"/>
</dbReference>
<dbReference type="PANTHER" id="PTHR43047:SF72">
    <property type="entry name" value="OSMOSENSING HISTIDINE PROTEIN KINASE SLN1"/>
    <property type="match status" value="1"/>
</dbReference>
<dbReference type="GO" id="GO:0005886">
    <property type="term" value="C:plasma membrane"/>
    <property type="evidence" value="ECO:0007669"/>
    <property type="project" value="TreeGrafter"/>
</dbReference>
<dbReference type="InterPro" id="IPR005467">
    <property type="entry name" value="His_kinase_dom"/>
</dbReference>
<dbReference type="EMBL" id="CP000112">
    <property type="protein sequence ID" value="ABB38738.1"/>
    <property type="molecule type" value="Genomic_DNA"/>
</dbReference>
<evidence type="ECO:0000256" key="1">
    <source>
        <dbReference type="ARBA" id="ARBA00000085"/>
    </source>
</evidence>
<dbReference type="PANTHER" id="PTHR43047">
    <property type="entry name" value="TWO-COMPONENT HISTIDINE PROTEIN KINASE"/>
    <property type="match status" value="1"/>
</dbReference>
<dbReference type="InterPro" id="IPR036097">
    <property type="entry name" value="HisK_dim/P_sf"/>
</dbReference>
<evidence type="ECO:0000256" key="2">
    <source>
        <dbReference type="ARBA" id="ARBA00004370"/>
    </source>
</evidence>
<evidence type="ECO:0000256" key="7">
    <source>
        <dbReference type="ARBA" id="ARBA00022741"/>
    </source>
</evidence>
<dbReference type="SUPFAM" id="SSF52172">
    <property type="entry name" value="CheY-like"/>
    <property type="match status" value="1"/>
</dbReference>
<proteinExistence type="predicted"/>
<dbReference type="GO" id="GO:0000155">
    <property type="term" value="F:phosphorelay sensor kinase activity"/>
    <property type="evidence" value="ECO:0007669"/>
    <property type="project" value="InterPro"/>
</dbReference>
<dbReference type="Pfam" id="PF00512">
    <property type="entry name" value="HisKA"/>
    <property type="match status" value="1"/>
</dbReference>
<dbReference type="SMART" id="SM00388">
    <property type="entry name" value="HisKA"/>
    <property type="match status" value="1"/>
</dbReference>
<comment type="subcellular location">
    <subcellularLocation>
        <location evidence="2">Membrane</location>
    </subcellularLocation>
</comment>
<keyword evidence="8 16" id="KW-0418">Kinase</keyword>
<feature type="domain" description="Response regulatory" evidence="15">
    <location>
        <begin position="9"/>
        <end position="125"/>
    </location>
</feature>
<dbReference type="AlphaFoldDB" id="Q310A8"/>
<dbReference type="Gene3D" id="3.40.50.2300">
    <property type="match status" value="1"/>
</dbReference>
<evidence type="ECO:0000313" key="17">
    <source>
        <dbReference type="Proteomes" id="UP000002710"/>
    </source>
</evidence>
<dbReference type="PROSITE" id="PS50110">
    <property type="entry name" value="RESPONSE_REGULATORY"/>
    <property type="match status" value="1"/>
</dbReference>
<evidence type="ECO:0000256" key="11">
    <source>
        <dbReference type="ARBA" id="ARBA00023136"/>
    </source>
</evidence>
<dbReference type="CDD" id="cd16922">
    <property type="entry name" value="HATPase_EvgS-ArcB-TorS-like"/>
    <property type="match status" value="1"/>
</dbReference>
<dbReference type="SMART" id="SM00448">
    <property type="entry name" value="REC"/>
    <property type="match status" value="1"/>
</dbReference>
<feature type="coiled-coil region" evidence="13">
    <location>
        <begin position="134"/>
        <end position="165"/>
    </location>
</feature>
<sequence>MIHTAERFSVLCVDDMPANLAVLDGILRDEYIVLTATNGHDALEIATGDSPPDLILLDVVMPGMDGYQVCRTLKKIPATAAIPVIFVTSLDDEGNEEKGFSLGAVDYVQKPFSQLVIRARVRAHLVIYRTQRILEKTVRERTRALERAKEKAEEANRAKTVFLANVSHELRTPLNGVLGMAQLLSSTSMSGEQRYLLASLKQSAGRLGSLVSDILEHSSLEAGMLRPSQDNFVLKEALAPLIRHFGAVADKKNILFTHTVQDGVPRTLAGDRGALIQILHNLLDNACNYTSVGTVDLHVALWTCENICTADNRKAVWLRFDVRDTGSGIPEAKGGDIFAPFSIAEHFLTKRLGGAGLGLAVARQLAERDGGEISFVSKEGVGSTFSVVLPFLLPC</sequence>
<dbReference type="PRINTS" id="PR00344">
    <property type="entry name" value="BCTRLSENSOR"/>
</dbReference>
<keyword evidence="10" id="KW-1133">Transmembrane helix</keyword>
<evidence type="ECO:0000256" key="12">
    <source>
        <dbReference type="PROSITE-ProRule" id="PRU00169"/>
    </source>
</evidence>
<dbReference type="GO" id="GO:0005524">
    <property type="term" value="F:ATP binding"/>
    <property type="evidence" value="ECO:0007669"/>
    <property type="project" value="UniProtKB-KW"/>
</dbReference>
<keyword evidence="17" id="KW-1185">Reference proteome</keyword>
<organism evidence="16 17">
    <name type="scientific">Oleidesulfovibrio alaskensis (strain ATCC BAA-1058 / DSM 17464 / G20)</name>
    <name type="common">Desulfovibrio alaskensis</name>
    <dbReference type="NCBI Taxonomy" id="207559"/>
    <lineage>
        <taxon>Bacteria</taxon>
        <taxon>Pseudomonadati</taxon>
        <taxon>Thermodesulfobacteriota</taxon>
        <taxon>Desulfovibrionia</taxon>
        <taxon>Desulfovibrionales</taxon>
        <taxon>Desulfovibrionaceae</taxon>
        <taxon>Oleidesulfovibrio</taxon>
    </lineage>
</organism>
<dbReference type="CDD" id="cd00082">
    <property type="entry name" value="HisKA"/>
    <property type="match status" value="1"/>
</dbReference>
<evidence type="ECO:0000313" key="16">
    <source>
        <dbReference type="EMBL" id="ABB38738.1"/>
    </source>
</evidence>
<dbReference type="SUPFAM" id="SSF55874">
    <property type="entry name" value="ATPase domain of HSP90 chaperone/DNA topoisomerase II/histidine kinase"/>
    <property type="match status" value="1"/>
</dbReference>
<feature type="modified residue" description="4-aspartylphosphate" evidence="12">
    <location>
        <position position="58"/>
    </location>
</feature>
<dbReference type="InterPro" id="IPR003661">
    <property type="entry name" value="HisK_dim/P_dom"/>
</dbReference>
<dbReference type="CDD" id="cd19920">
    <property type="entry name" value="REC_PA4781-like"/>
    <property type="match status" value="1"/>
</dbReference>
<dbReference type="eggNOG" id="COG3437">
    <property type="taxonomic scope" value="Bacteria"/>
</dbReference>
<dbReference type="InterPro" id="IPR001789">
    <property type="entry name" value="Sig_transdc_resp-reg_receiver"/>
</dbReference>
<evidence type="ECO:0000256" key="10">
    <source>
        <dbReference type="ARBA" id="ARBA00022989"/>
    </source>
</evidence>
<dbReference type="RefSeq" id="WP_011367859.1">
    <property type="nucleotide sequence ID" value="NC_007519.1"/>
</dbReference>
<protein>
    <recommendedName>
        <fullName evidence="3">histidine kinase</fullName>
        <ecNumber evidence="3">2.7.13.3</ecNumber>
    </recommendedName>
</protein>
<evidence type="ECO:0000256" key="8">
    <source>
        <dbReference type="ARBA" id="ARBA00022777"/>
    </source>
</evidence>
<dbReference type="InterPro" id="IPR003594">
    <property type="entry name" value="HATPase_dom"/>
</dbReference>
<keyword evidence="5" id="KW-0808">Transferase</keyword>
<dbReference type="EC" id="2.7.13.3" evidence="3"/>
<name>Q310A8_OLEA2</name>
<dbReference type="Gene3D" id="3.30.565.10">
    <property type="entry name" value="Histidine kinase-like ATPase, C-terminal domain"/>
    <property type="match status" value="1"/>
</dbReference>
<evidence type="ECO:0000256" key="9">
    <source>
        <dbReference type="ARBA" id="ARBA00022840"/>
    </source>
</evidence>
<evidence type="ECO:0000259" key="15">
    <source>
        <dbReference type="PROSITE" id="PS50110"/>
    </source>
</evidence>
<dbReference type="SUPFAM" id="SSF47384">
    <property type="entry name" value="Homodimeric domain of signal transducing histidine kinase"/>
    <property type="match status" value="1"/>
</dbReference>
<dbReference type="InterPro" id="IPR004358">
    <property type="entry name" value="Sig_transdc_His_kin-like_C"/>
</dbReference>
<dbReference type="STRING" id="207559.Dde_1941"/>
<evidence type="ECO:0000256" key="5">
    <source>
        <dbReference type="ARBA" id="ARBA00022679"/>
    </source>
</evidence>
<dbReference type="HOGENOM" id="CLU_000445_114_72_7"/>
<dbReference type="FunFam" id="1.10.287.130:FF:000004">
    <property type="entry name" value="Ethylene receptor 1"/>
    <property type="match status" value="1"/>
</dbReference>
<dbReference type="GO" id="GO:0009927">
    <property type="term" value="F:histidine phosphotransfer kinase activity"/>
    <property type="evidence" value="ECO:0007669"/>
    <property type="project" value="TreeGrafter"/>
</dbReference>
<keyword evidence="7" id="KW-0547">Nucleotide-binding</keyword>
<comment type="catalytic activity">
    <reaction evidence="1">
        <text>ATP + protein L-histidine = ADP + protein N-phospho-L-histidine.</text>
        <dbReference type="EC" id="2.7.13.3"/>
    </reaction>
</comment>
<keyword evidence="13" id="KW-0175">Coiled coil</keyword>
<reference evidence="16 17" key="1">
    <citation type="journal article" date="2011" name="J. Bacteriol.">
        <title>Complete genome sequence and updated annotation of Desulfovibrio alaskensis G20.</title>
        <authorList>
            <person name="Hauser L.J."/>
            <person name="Land M.L."/>
            <person name="Brown S.D."/>
            <person name="Larimer F."/>
            <person name="Keller K.L."/>
            <person name="Rapp-Giles B.J."/>
            <person name="Price M.N."/>
            <person name="Lin M."/>
            <person name="Bruce D.C."/>
            <person name="Detter J.C."/>
            <person name="Tapia R."/>
            <person name="Han C.S."/>
            <person name="Goodwin L.A."/>
            <person name="Cheng J.F."/>
            <person name="Pitluck S."/>
            <person name="Copeland A."/>
            <person name="Lucas S."/>
            <person name="Nolan M."/>
            <person name="Lapidus A.L."/>
            <person name="Palumbo A.V."/>
            <person name="Wall J.D."/>
        </authorList>
    </citation>
    <scope>NUCLEOTIDE SEQUENCE [LARGE SCALE GENOMIC DNA]</scope>
    <source>
        <strain evidence="17">ATCC BAA 1058 / DSM 17464 / G20</strain>
    </source>
</reference>
<dbReference type="PROSITE" id="PS50109">
    <property type="entry name" value="HIS_KIN"/>
    <property type="match status" value="1"/>
</dbReference>